<reference evidence="1 2" key="1">
    <citation type="submission" date="2024-10" db="EMBL/GenBank/DDBJ databases">
        <title>The Natural Products Discovery Center: Release of the First 8490 Sequenced Strains for Exploring Actinobacteria Biosynthetic Diversity.</title>
        <authorList>
            <person name="Kalkreuter E."/>
            <person name="Kautsar S.A."/>
            <person name="Yang D."/>
            <person name="Bader C.D."/>
            <person name="Teijaro C.N."/>
            <person name="Fluegel L."/>
            <person name="Davis C.M."/>
            <person name="Simpson J.R."/>
            <person name="Lauterbach L."/>
            <person name="Steele A.D."/>
            <person name="Gui C."/>
            <person name="Meng S."/>
            <person name="Li G."/>
            <person name="Viehrig K."/>
            <person name="Ye F."/>
            <person name="Su P."/>
            <person name="Kiefer A.F."/>
            <person name="Nichols A."/>
            <person name="Cepeda A.J."/>
            <person name="Yan W."/>
            <person name="Fan B."/>
            <person name="Jiang Y."/>
            <person name="Adhikari A."/>
            <person name="Zheng C.-J."/>
            <person name="Schuster L."/>
            <person name="Cowan T.M."/>
            <person name="Smanski M.J."/>
            <person name="Chevrette M.G."/>
            <person name="De Carvalho L.P.S."/>
            <person name="Shen B."/>
        </authorList>
    </citation>
    <scope>NUCLEOTIDE SEQUENCE [LARGE SCALE GENOMIC DNA]</scope>
    <source>
        <strain evidence="1 2">NPDC020295</strain>
    </source>
</reference>
<gene>
    <name evidence="1" type="ORF">ACH49L_36495</name>
</gene>
<name>A0ABW7VLM0_STROI</name>
<proteinExistence type="predicted"/>
<keyword evidence="2" id="KW-1185">Reference proteome</keyword>
<dbReference type="Proteomes" id="UP001611397">
    <property type="component" value="Unassembled WGS sequence"/>
</dbReference>
<evidence type="ECO:0000313" key="1">
    <source>
        <dbReference type="EMBL" id="MFI2161116.1"/>
    </source>
</evidence>
<accession>A0ABW7VLM0</accession>
<sequence>MLITALVTLRTLTPDARAVFAHHLARVTNRSLGAARPAQS</sequence>
<protein>
    <submittedName>
        <fullName evidence="1">Uncharacterized protein</fullName>
    </submittedName>
</protein>
<dbReference type="EMBL" id="JBIRWM010000023">
    <property type="protein sequence ID" value="MFI2161116.1"/>
    <property type="molecule type" value="Genomic_DNA"/>
</dbReference>
<comment type="caution">
    <text evidence="1">The sequence shown here is derived from an EMBL/GenBank/DDBJ whole genome shotgun (WGS) entry which is preliminary data.</text>
</comment>
<evidence type="ECO:0000313" key="2">
    <source>
        <dbReference type="Proteomes" id="UP001611397"/>
    </source>
</evidence>
<dbReference type="RefSeq" id="WP_279616972.1">
    <property type="nucleotide sequence ID" value="NZ_JBIRUT010000021.1"/>
</dbReference>
<organism evidence="1 2">
    <name type="scientific">Streptomyces olivaceoviridis</name>
    <name type="common">Streptomyces corchorusii</name>
    <dbReference type="NCBI Taxonomy" id="1921"/>
    <lineage>
        <taxon>Bacteria</taxon>
        <taxon>Bacillati</taxon>
        <taxon>Actinomycetota</taxon>
        <taxon>Actinomycetes</taxon>
        <taxon>Kitasatosporales</taxon>
        <taxon>Streptomycetaceae</taxon>
        <taxon>Streptomyces</taxon>
    </lineage>
</organism>